<dbReference type="Proteomes" id="UP001235094">
    <property type="component" value="Unassembled WGS sequence"/>
</dbReference>
<dbReference type="NCBIfam" id="TIGR01730">
    <property type="entry name" value="RND_mfp"/>
    <property type="match status" value="1"/>
</dbReference>
<evidence type="ECO:0000313" key="6">
    <source>
        <dbReference type="Proteomes" id="UP001235094"/>
    </source>
</evidence>
<name>A0ABU0LKE3_9HYPH</name>
<sequence length="371" mass="38563">MAVWQTGRWPTRGGAACAIALLAASLAACGDDKAPAATATLPVETETAVLAPVTNTVSLTGEVRARVESDLSFRVAGRIATRLVDVGDTVAAGQVLATLETTEQAAEVASATAGVQSAEATLRQATSAFERQKELMKSGFTTQSSYDNASQALTAADSALKTAQANLSTAQQQLGYTSLRADSAGTITTRDAEAGQVVEAAQAVFTLAHDGARDAVFDIDEALLTDELKDKTLTITLLSNPAIRALGKVREVAPTIDSTTGTLRIKLAIQDPPPEMGLGTSVVGVGRFQSREVVTFPWQAFFSQGDSPAVWVVDPASRTVSLRPVVIDSYRSGKFVLRSGVAPGESVVTAGAQLLRPGQVVVPRPAEGQAL</sequence>
<dbReference type="Gene3D" id="1.10.287.470">
    <property type="entry name" value="Helix hairpin bin"/>
    <property type="match status" value="1"/>
</dbReference>
<dbReference type="Gene3D" id="2.40.420.20">
    <property type="match status" value="1"/>
</dbReference>
<feature type="coiled-coil region" evidence="2">
    <location>
        <begin position="115"/>
        <end position="173"/>
    </location>
</feature>
<organism evidence="5 6">
    <name type="scientific">Ancylobacter amanitiformis</name>
    <dbReference type="NCBI Taxonomy" id="217069"/>
    <lineage>
        <taxon>Bacteria</taxon>
        <taxon>Pseudomonadati</taxon>
        <taxon>Pseudomonadota</taxon>
        <taxon>Alphaproteobacteria</taxon>
        <taxon>Hyphomicrobiales</taxon>
        <taxon>Xanthobacteraceae</taxon>
        <taxon>Ancylobacter</taxon>
    </lineage>
</organism>
<feature type="chain" id="PRO_5046352763" evidence="3">
    <location>
        <begin position="31"/>
        <end position="371"/>
    </location>
</feature>
<protein>
    <submittedName>
        <fullName evidence="5">RND family efflux transporter MFP subunit</fullName>
    </submittedName>
</protein>
<proteinExistence type="inferred from homology"/>
<keyword evidence="6" id="KW-1185">Reference proteome</keyword>
<keyword evidence="3" id="KW-0732">Signal</keyword>
<feature type="domain" description="Multidrug resistance protein MdtA-like alpha-helical hairpin" evidence="4">
    <location>
        <begin position="108"/>
        <end position="177"/>
    </location>
</feature>
<dbReference type="Gene3D" id="2.40.50.100">
    <property type="match status" value="1"/>
</dbReference>
<accession>A0ABU0LKE3</accession>
<dbReference type="SUPFAM" id="SSF111369">
    <property type="entry name" value="HlyD-like secretion proteins"/>
    <property type="match status" value="1"/>
</dbReference>
<dbReference type="Pfam" id="PF25876">
    <property type="entry name" value="HH_MFP_RND"/>
    <property type="match status" value="1"/>
</dbReference>
<evidence type="ECO:0000256" key="2">
    <source>
        <dbReference type="SAM" id="Coils"/>
    </source>
</evidence>
<dbReference type="EMBL" id="JAUSVR010000001">
    <property type="protein sequence ID" value="MDQ0509171.1"/>
    <property type="molecule type" value="Genomic_DNA"/>
</dbReference>
<dbReference type="Gene3D" id="2.40.30.170">
    <property type="match status" value="1"/>
</dbReference>
<dbReference type="InterPro" id="IPR058624">
    <property type="entry name" value="MdtA-like_HH"/>
</dbReference>
<dbReference type="PANTHER" id="PTHR30469:SF38">
    <property type="entry name" value="HLYD FAMILY SECRETION PROTEIN"/>
    <property type="match status" value="1"/>
</dbReference>
<evidence type="ECO:0000259" key="4">
    <source>
        <dbReference type="Pfam" id="PF25876"/>
    </source>
</evidence>
<evidence type="ECO:0000256" key="3">
    <source>
        <dbReference type="SAM" id="SignalP"/>
    </source>
</evidence>
<feature type="signal peptide" evidence="3">
    <location>
        <begin position="1"/>
        <end position="30"/>
    </location>
</feature>
<reference evidence="5 6" key="1">
    <citation type="submission" date="2023-07" db="EMBL/GenBank/DDBJ databases">
        <title>Genomic Encyclopedia of Type Strains, Phase IV (KMG-IV): sequencing the most valuable type-strain genomes for metagenomic binning, comparative biology and taxonomic classification.</title>
        <authorList>
            <person name="Goeker M."/>
        </authorList>
    </citation>
    <scope>NUCLEOTIDE SEQUENCE [LARGE SCALE GENOMIC DNA]</scope>
    <source>
        <strain evidence="5 6">DSM 15561</strain>
    </source>
</reference>
<evidence type="ECO:0000256" key="1">
    <source>
        <dbReference type="ARBA" id="ARBA00009477"/>
    </source>
</evidence>
<evidence type="ECO:0000313" key="5">
    <source>
        <dbReference type="EMBL" id="MDQ0509171.1"/>
    </source>
</evidence>
<comment type="similarity">
    <text evidence="1">Belongs to the membrane fusion protein (MFP) (TC 8.A.1) family.</text>
</comment>
<keyword evidence="2" id="KW-0175">Coiled coil</keyword>
<dbReference type="PANTHER" id="PTHR30469">
    <property type="entry name" value="MULTIDRUG RESISTANCE PROTEIN MDTA"/>
    <property type="match status" value="1"/>
</dbReference>
<gene>
    <name evidence="5" type="ORF">QOZ99_000048</name>
</gene>
<dbReference type="RefSeq" id="WP_306887857.1">
    <property type="nucleotide sequence ID" value="NZ_JAUSVR010000001.1"/>
</dbReference>
<dbReference type="InterPro" id="IPR006143">
    <property type="entry name" value="RND_pump_MFP"/>
</dbReference>
<comment type="caution">
    <text evidence="5">The sequence shown here is derived from an EMBL/GenBank/DDBJ whole genome shotgun (WGS) entry which is preliminary data.</text>
</comment>